<dbReference type="GO" id="GO:0051213">
    <property type="term" value="F:dioxygenase activity"/>
    <property type="evidence" value="ECO:0007669"/>
    <property type="project" value="InterPro"/>
</dbReference>
<feature type="compositionally biased region" description="Basic and acidic residues" evidence="2">
    <location>
        <begin position="572"/>
        <end position="582"/>
    </location>
</feature>
<accession>A0A9P1MB45</accession>
<name>A0A9P1MB45_9PEZI</name>
<dbReference type="InterPro" id="IPR000868">
    <property type="entry name" value="Isochorismatase-like_dom"/>
</dbReference>
<comment type="similarity">
    <text evidence="1">Belongs to the isochorismatase family.</text>
</comment>
<dbReference type="InterPro" id="IPR005123">
    <property type="entry name" value="Oxoglu/Fe-dep_dioxygenase_dom"/>
</dbReference>
<dbReference type="SUPFAM" id="SSF51197">
    <property type="entry name" value="Clavaminate synthase-like"/>
    <property type="match status" value="1"/>
</dbReference>
<dbReference type="InterPro" id="IPR032854">
    <property type="entry name" value="ALKBH3"/>
</dbReference>
<feature type="compositionally biased region" description="Basic and acidic residues" evidence="2">
    <location>
        <begin position="214"/>
        <end position="267"/>
    </location>
</feature>
<feature type="region of interest" description="Disordered" evidence="2">
    <location>
        <begin position="379"/>
        <end position="457"/>
    </location>
</feature>
<feature type="region of interest" description="Disordered" evidence="2">
    <location>
        <begin position="680"/>
        <end position="703"/>
    </location>
</feature>
<dbReference type="Pfam" id="PF13532">
    <property type="entry name" value="2OG-FeII_Oxy_2"/>
    <property type="match status" value="1"/>
</dbReference>
<evidence type="ECO:0000313" key="5">
    <source>
        <dbReference type="Proteomes" id="UP000838763"/>
    </source>
</evidence>
<dbReference type="PROSITE" id="PS51471">
    <property type="entry name" value="FE2OG_OXY"/>
    <property type="match status" value="1"/>
</dbReference>
<dbReference type="InterPro" id="IPR027450">
    <property type="entry name" value="AlkB-like"/>
</dbReference>
<keyword evidence="5" id="KW-1185">Reference proteome</keyword>
<dbReference type="InterPro" id="IPR037151">
    <property type="entry name" value="AlkB-like_sf"/>
</dbReference>
<gene>
    <name evidence="4" type="ORF">PPNO1_LOCUS4713</name>
</gene>
<dbReference type="AlphaFoldDB" id="A0A9P1MB45"/>
<organism evidence="4 5">
    <name type="scientific">Parascedosporium putredinis</name>
    <dbReference type="NCBI Taxonomy" id="1442378"/>
    <lineage>
        <taxon>Eukaryota</taxon>
        <taxon>Fungi</taxon>
        <taxon>Dikarya</taxon>
        <taxon>Ascomycota</taxon>
        <taxon>Pezizomycotina</taxon>
        <taxon>Sordariomycetes</taxon>
        <taxon>Hypocreomycetidae</taxon>
        <taxon>Microascales</taxon>
        <taxon>Microascaceae</taxon>
        <taxon>Parascedosporium</taxon>
    </lineage>
</organism>
<dbReference type="Gene3D" id="3.40.50.850">
    <property type="entry name" value="Isochorismatase-like"/>
    <property type="match status" value="1"/>
</dbReference>
<comment type="caution">
    <text evidence="4">The sequence shown here is derived from an EMBL/GenBank/DDBJ whole genome shotgun (WGS) entry which is preliminary data.</text>
</comment>
<feature type="domain" description="Fe2OG dioxygenase" evidence="3">
    <location>
        <begin position="522"/>
        <end position="666"/>
    </location>
</feature>
<dbReference type="EMBL" id="CALLCH030000012">
    <property type="protein sequence ID" value="CAI4214990.1"/>
    <property type="molecule type" value="Genomic_DNA"/>
</dbReference>
<reference evidence="4" key="1">
    <citation type="submission" date="2022-11" db="EMBL/GenBank/DDBJ databases">
        <authorList>
            <person name="Scott C."/>
            <person name="Bruce N."/>
        </authorList>
    </citation>
    <scope>NUCLEOTIDE SEQUENCE</scope>
</reference>
<proteinExistence type="inferred from homology"/>
<protein>
    <recommendedName>
        <fullName evidence="3">Fe2OG dioxygenase domain-containing protein</fullName>
    </recommendedName>
</protein>
<feature type="compositionally biased region" description="Acidic residues" evidence="2">
    <location>
        <begin position="329"/>
        <end position="344"/>
    </location>
</feature>
<dbReference type="Proteomes" id="UP000838763">
    <property type="component" value="Unassembled WGS sequence"/>
</dbReference>
<evidence type="ECO:0000259" key="3">
    <source>
        <dbReference type="PROSITE" id="PS51471"/>
    </source>
</evidence>
<dbReference type="GO" id="GO:0006307">
    <property type="term" value="P:DNA alkylation repair"/>
    <property type="evidence" value="ECO:0007669"/>
    <property type="project" value="InterPro"/>
</dbReference>
<dbReference type="InterPro" id="IPR036380">
    <property type="entry name" value="Isochorismatase-like_sf"/>
</dbReference>
<sequence>MTLLDGSLHVSSTNDDFVERAAKLAAGFRDTGVVIWVQTVFEKPRQFVEGQQIITRDVPLPPSAAVTIKPGKDSDIDVEAFLSTTPITCVQKGTPGWQLASPLKKVVDPRKDVLLMKTQYSAFNGTRLLQILRSRLVTTLYVCGSLINVGVHATTVDAAAHGYSITLVRDCCGWSNKERREAALSNLEEVSGCDIVKARSVVATLGEPDDSDDERERQKKKDAEQKAEKARIKAARRDRGKKDEDDNVKKDTKGAGDPKPIEAKSETASKPPVTAPQEPSGAKEPSKPRPRPSESGASSKLLELQQKYARTRSIQPRTLAGSESLSLEVDSDLEAASDDGDDSDGELRRNLERIVASRSRTTGGARSREAVEGVRRITRDVKALRLSSPARSPPRDRIATPAKSTTAEEMPAAQIKSDDAPSNPPEAKEAVKSHAEAVPEDRGDATESAPKESEPLCEGDTKVIYNVLPSELEEGIYEKLKDEIDWKRMSHLGGEVPRLVAVQGHVEADGSMPVYRHPADESPLEALFSYRASSERRDYISEHSDKTLDIVKGSYIANLSLGAERTMVFRTKRADKEPKPTAEPDSGSASPPTSTTTITPSSSSPPLQRQSQRARLPHNSLCRMGLATNERWLHAIKQDKRREAEKTPEEKSFGGGRISLTFRNIGTFLDAGETRIWGQGATAKAKEDARPVVNGDEAASEAS</sequence>
<dbReference type="Gene3D" id="2.60.120.590">
    <property type="entry name" value="Alpha-ketoglutarate-dependent dioxygenase AlkB-like"/>
    <property type="match status" value="1"/>
</dbReference>
<dbReference type="OrthoDB" id="445341at2759"/>
<evidence type="ECO:0000256" key="1">
    <source>
        <dbReference type="ARBA" id="ARBA00006336"/>
    </source>
</evidence>
<dbReference type="CDD" id="cd00431">
    <property type="entry name" value="cysteine_hydrolases"/>
    <property type="match status" value="1"/>
</dbReference>
<feature type="region of interest" description="Disordered" evidence="2">
    <location>
        <begin position="204"/>
        <end position="349"/>
    </location>
</feature>
<feature type="region of interest" description="Disordered" evidence="2">
    <location>
        <begin position="569"/>
        <end position="615"/>
    </location>
</feature>
<feature type="compositionally biased region" description="Low complexity" evidence="2">
    <location>
        <begin position="586"/>
        <end position="614"/>
    </location>
</feature>
<dbReference type="PANTHER" id="PTHR31212:SF5">
    <property type="entry name" value="ISOCHORISMATASE FAMILY PROTEIN FAMILY (AFU_ORTHOLOGUE AFUA_3G14500)"/>
    <property type="match status" value="1"/>
</dbReference>
<evidence type="ECO:0000256" key="2">
    <source>
        <dbReference type="SAM" id="MobiDB-lite"/>
    </source>
</evidence>
<dbReference type="Pfam" id="PF00857">
    <property type="entry name" value="Isochorismatase"/>
    <property type="match status" value="1"/>
</dbReference>
<feature type="compositionally biased region" description="Basic and acidic residues" evidence="2">
    <location>
        <begin position="426"/>
        <end position="454"/>
    </location>
</feature>
<evidence type="ECO:0000313" key="4">
    <source>
        <dbReference type="EMBL" id="CAI4214990.1"/>
    </source>
</evidence>
<dbReference type="SUPFAM" id="SSF52499">
    <property type="entry name" value="Isochorismatase-like hydrolases"/>
    <property type="match status" value="1"/>
</dbReference>
<dbReference type="PANTHER" id="PTHR31212">
    <property type="entry name" value="ALPHA-KETOGLUTARATE-DEPENDENT DIOXYGENASE ALKB HOMOLOG 3"/>
    <property type="match status" value="1"/>
</dbReference>